<protein>
    <submittedName>
        <fullName evidence="1">Uncharacterized protein</fullName>
    </submittedName>
</protein>
<gene>
    <name evidence="1" type="ORF">M0R45_016110</name>
</gene>
<sequence>MAMAGAKVNVQKGTVKLKVLGEKVKLQVFQPIYPHNVIKEVFSTDLVKGNQAKRERIFGPLNPPKPLIQDLPLPVTANQELQELSYLDDDMFEDFVNSYGKNDREFVFSLLESEPDIFVAPLPAHKTEASLTYVPPDLDLDPYSSIHKPQASGNCIRRIPDMIQYVESLAQPEAEIQAPIQAVEQPVFPEVGPSREEPRGAKDTAMCKSKRWKPSSQCTLLRHMSRNFCSVNKLD</sequence>
<dbReference type="Proteomes" id="UP001457282">
    <property type="component" value="Unassembled WGS sequence"/>
</dbReference>
<accession>A0AAW1XS58</accession>
<organism evidence="1 2">
    <name type="scientific">Rubus argutus</name>
    <name type="common">Southern blackberry</name>
    <dbReference type="NCBI Taxonomy" id="59490"/>
    <lineage>
        <taxon>Eukaryota</taxon>
        <taxon>Viridiplantae</taxon>
        <taxon>Streptophyta</taxon>
        <taxon>Embryophyta</taxon>
        <taxon>Tracheophyta</taxon>
        <taxon>Spermatophyta</taxon>
        <taxon>Magnoliopsida</taxon>
        <taxon>eudicotyledons</taxon>
        <taxon>Gunneridae</taxon>
        <taxon>Pentapetalae</taxon>
        <taxon>rosids</taxon>
        <taxon>fabids</taxon>
        <taxon>Rosales</taxon>
        <taxon>Rosaceae</taxon>
        <taxon>Rosoideae</taxon>
        <taxon>Rosoideae incertae sedis</taxon>
        <taxon>Rubus</taxon>
    </lineage>
</organism>
<evidence type="ECO:0000313" key="1">
    <source>
        <dbReference type="EMBL" id="KAK9939414.1"/>
    </source>
</evidence>
<dbReference type="AlphaFoldDB" id="A0AAW1XS58"/>
<dbReference type="EMBL" id="JBEDUW010000003">
    <property type="protein sequence ID" value="KAK9939414.1"/>
    <property type="molecule type" value="Genomic_DNA"/>
</dbReference>
<comment type="caution">
    <text evidence="1">The sequence shown here is derived from an EMBL/GenBank/DDBJ whole genome shotgun (WGS) entry which is preliminary data.</text>
</comment>
<proteinExistence type="predicted"/>
<keyword evidence="2" id="KW-1185">Reference proteome</keyword>
<reference evidence="1 2" key="1">
    <citation type="journal article" date="2023" name="G3 (Bethesda)">
        <title>A chromosome-length genome assembly and annotation of blackberry (Rubus argutus, cv. 'Hillquist').</title>
        <authorList>
            <person name="Bruna T."/>
            <person name="Aryal R."/>
            <person name="Dudchenko O."/>
            <person name="Sargent D.J."/>
            <person name="Mead D."/>
            <person name="Buti M."/>
            <person name="Cavallini A."/>
            <person name="Hytonen T."/>
            <person name="Andres J."/>
            <person name="Pham M."/>
            <person name="Weisz D."/>
            <person name="Mascagni F."/>
            <person name="Usai G."/>
            <person name="Natali L."/>
            <person name="Bassil N."/>
            <person name="Fernandez G.E."/>
            <person name="Lomsadze A."/>
            <person name="Armour M."/>
            <person name="Olukolu B."/>
            <person name="Poorten T."/>
            <person name="Britton C."/>
            <person name="Davik J."/>
            <person name="Ashrafi H."/>
            <person name="Aiden E.L."/>
            <person name="Borodovsky M."/>
            <person name="Worthington M."/>
        </authorList>
    </citation>
    <scope>NUCLEOTIDE SEQUENCE [LARGE SCALE GENOMIC DNA]</scope>
    <source>
        <strain evidence="1">PI 553951</strain>
    </source>
</reference>
<name>A0AAW1XS58_RUBAR</name>
<evidence type="ECO:0000313" key="2">
    <source>
        <dbReference type="Proteomes" id="UP001457282"/>
    </source>
</evidence>